<evidence type="ECO:0000313" key="8">
    <source>
        <dbReference type="Proteomes" id="UP000770785"/>
    </source>
</evidence>
<evidence type="ECO:0000313" key="7">
    <source>
        <dbReference type="EMBL" id="NJC25927.1"/>
    </source>
</evidence>
<dbReference type="NCBIfam" id="TIGR01930">
    <property type="entry name" value="AcCoA-C-Actrans"/>
    <property type="match status" value="1"/>
</dbReference>
<evidence type="ECO:0000256" key="2">
    <source>
        <dbReference type="ARBA" id="ARBA00022679"/>
    </source>
</evidence>
<feature type="domain" description="Thiolase N-terminal" evidence="5">
    <location>
        <begin position="6"/>
        <end position="231"/>
    </location>
</feature>
<evidence type="ECO:0000259" key="6">
    <source>
        <dbReference type="Pfam" id="PF02803"/>
    </source>
</evidence>
<feature type="domain" description="Thiolase C-terminal" evidence="6">
    <location>
        <begin position="281"/>
        <end position="402"/>
    </location>
</feature>
<dbReference type="Pfam" id="PF02803">
    <property type="entry name" value="Thiolase_C"/>
    <property type="match status" value="1"/>
</dbReference>
<proteinExistence type="inferred from homology"/>
<dbReference type="EC" id="2.3.1.9" evidence="7"/>
<dbReference type="InterPro" id="IPR002155">
    <property type="entry name" value="Thiolase"/>
</dbReference>
<dbReference type="SUPFAM" id="SSF53901">
    <property type="entry name" value="Thiolase-like"/>
    <property type="match status" value="2"/>
</dbReference>
<comment type="similarity">
    <text evidence="1 4">Belongs to the thiolase-like superfamily. Thiolase family.</text>
</comment>
<dbReference type="InterPro" id="IPR020617">
    <property type="entry name" value="Thiolase_C"/>
</dbReference>
<dbReference type="Proteomes" id="UP000770785">
    <property type="component" value="Unassembled WGS sequence"/>
</dbReference>
<protein>
    <submittedName>
        <fullName evidence="7">Acetyl-CoA C-acetyltransferase</fullName>
        <ecNumber evidence="7">2.3.1.9</ecNumber>
    </submittedName>
</protein>
<evidence type="ECO:0000256" key="1">
    <source>
        <dbReference type="ARBA" id="ARBA00010982"/>
    </source>
</evidence>
<organism evidence="7 8">
    <name type="scientific">Neolewinella antarctica</name>
    <dbReference type="NCBI Taxonomy" id="442734"/>
    <lineage>
        <taxon>Bacteria</taxon>
        <taxon>Pseudomonadati</taxon>
        <taxon>Bacteroidota</taxon>
        <taxon>Saprospiria</taxon>
        <taxon>Saprospirales</taxon>
        <taxon>Lewinellaceae</taxon>
        <taxon>Neolewinella</taxon>
    </lineage>
</organism>
<accession>A0ABX0X9R1</accession>
<reference evidence="7 8" key="1">
    <citation type="submission" date="2020-03" db="EMBL/GenBank/DDBJ databases">
        <title>Genomic Encyclopedia of Type Strains, Phase IV (KMG-IV): sequencing the most valuable type-strain genomes for metagenomic binning, comparative biology and taxonomic classification.</title>
        <authorList>
            <person name="Goeker M."/>
        </authorList>
    </citation>
    <scope>NUCLEOTIDE SEQUENCE [LARGE SCALE GENOMIC DNA]</scope>
    <source>
        <strain evidence="7 8">DSM 105096</strain>
    </source>
</reference>
<gene>
    <name evidence="7" type="ORF">GGR27_001426</name>
</gene>
<comment type="caution">
    <text evidence="7">The sequence shown here is derived from an EMBL/GenBank/DDBJ whole genome shotgun (WGS) entry which is preliminary data.</text>
</comment>
<keyword evidence="3 4" id="KW-0012">Acyltransferase</keyword>
<keyword evidence="8" id="KW-1185">Reference proteome</keyword>
<dbReference type="RefSeq" id="WP_168036696.1">
    <property type="nucleotide sequence ID" value="NZ_JAATJH010000002.1"/>
</dbReference>
<evidence type="ECO:0000256" key="4">
    <source>
        <dbReference type="RuleBase" id="RU003557"/>
    </source>
</evidence>
<dbReference type="PIRSF" id="PIRSF000429">
    <property type="entry name" value="Ac-CoA_Ac_transf"/>
    <property type="match status" value="1"/>
</dbReference>
<dbReference type="Pfam" id="PF00108">
    <property type="entry name" value="Thiolase_N"/>
    <property type="match status" value="1"/>
</dbReference>
<name>A0ABX0X9R1_9BACT</name>
<dbReference type="InterPro" id="IPR016039">
    <property type="entry name" value="Thiolase-like"/>
</dbReference>
<dbReference type="CDD" id="cd00751">
    <property type="entry name" value="thiolase"/>
    <property type="match status" value="1"/>
</dbReference>
<evidence type="ECO:0000259" key="5">
    <source>
        <dbReference type="Pfam" id="PF00108"/>
    </source>
</evidence>
<dbReference type="PANTHER" id="PTHR43365">
    <property type="entry name" value="BLR7806 PROTEIN"/>
    <property type="match status" value="1"/>
</dbReference>
<dbReference type="GO" id="GO:0003985">
    <property type="term" value="F:acetyl-CoA C-acetyltransferase activity"/>
    <property type="evidence" value="ECO:0007669"/>
    <property type="project" value="UniProtKB-EC"/>
</dbReference>
<evidence type="ECO:0000256" key="3">
    <source>
        <dbReference type="ARBA" id="ARBA00023315"/>
    </source>
</evidence>
<dbReference type="PANTHER" id="PTHR43365:SF1">
    <property type="entry name" value="ACETYL-COA C-ACYLTRANSFERASE"/>
    <property type="match status" value="1"/>
</dbReference>
<dbReference type="EMBL" id="JAATJH010000002">
    <property type="protein sequence ID" value="NJC25927.1"/>
    <property type="molecule type" value="Genomic_DNA"/>
</dbReference>
<dbReference type="Gene3D" id="3.40.47.10">
    <property type="match status" value="2"/>
</dbReference>
<sequence length="404" mass="42962">MPIPAYIYDALRSPRGRAEGTVDLYEVKPIDLLSQCLRAFQRRTGIEDLPASVDDLIIGCNTPAGDQGYNIARAGLLNAGWANARGGLQINRFNTSGLEAINLASARINAGYGRVMIAGGIECMSRVPTYLNSGPMMNDPATVINSHYIPQGVAADLVASRYRFSQADLDAYAVESHRKAAAAADAGHFASSMEPILDQNGLTILDHDSVIKPELTTEDLKDLPARFAEMGLAGFDEMALHRFPLVDHVEHLHTLGNTSKPADGCALALLGDAAFGEKLGLKPRARIRAVAMSAVDATLLSGGVNASDLALEQAGLTKADIDLWEFNESFAAPTLRFRQDLDIDPDKFNVLGGAIALGEPLGAVGGMMLCHLLTELERRDLTLGSLTIDAGAGLAVSTIIERVG</sequence>
<keyword evidence="2 4" id="KW-0808">Transferase</keyword>
<dbReference type="InterPro" id="IPR020616">
    <property type="entry name" value="Thiolase_N"/>
</dbReference>